<dbReference type="GO" id="GO:0009190">
    <property type="term" value="P:cyclic nucleotide biosynthetic process"/>
    <property type="evidence" value="ECO:0007669"/>
    <property type="project" value="InterPro"/>
</dbReference>
<dbReference type="OrthoDB" id="9807521at2"/>
<protein>
    <submittedName>
        <fullName evidence="2">Adenylate cyclase, class 3</fullName>
    </submittedName>
</protein>
<sequence>MAVDEAFLKDRVDAILGTAFDERNGKVVPTTDDVALKDGAVKIDATFLYADLAGSAKLSEVCPWETTAKVIRAFLDISTRLIIAYGGQIRSFDGDRVMGVFMGDTKNSNASKCGREIHWTVRKILHEKAKAKFASIKNNDIEIRHCVGIDTGEVRAVRSGIRNNNDLIWIGKAASFSAKLSDIREVGYHTFISERVFKKLSVDAKKDGDTELWTKDTFTFAGKQETVYKSNHWKKP</sequence>
<accession>A0A1N7L307</accession>
<name>A0A1N7L307_9RHOB</name>
<dbReference type="InterPro" id="IPR029787">
    <property type="entry name" value="Nucleotide_cyclase"/>
</dbReference>
<dbReference type="InterPro" id="IPR001054">
    <property type="entry name" value="A/G_cyclase"/>
</dbReference>
<feature type="domain" description="Guanylate cyclase" evidence="1">
    <location>
        <begin position="46"/>
        <end position="181"/>
    </location>
</feature>
<dbReference type="Proteomes" id="UP000186141">
    <property type="component" value="Unassembled WGS sequence"/>
</dbReference>
<evidence type="ECO:0000313" key="2">
    <source>
        <dbReference type="EMBL" id="SIS68136.1"/>
    </source>
</evidence>
<reference evidence="2 3" key="1">
    <citation type="submission" date="2017-01" db="EMBL/GenBank/DDBJ databases">
        <authorList>
            <person name="Mah S.A."/>
            <person name="Swanson W.J."/>
            <person name="Moy G.W."/>
            <person name="Vacquier V.D."/>
        </authorList>
    </citation>
    <scope>NUCLEOTIDE SEQUENCE [LARGE SCALE GENOMIC DNA]</scope>
    <source>
        <strain evidence="2 3">DSM 26375</strain>
    </source>
</reference>
<dbReference type="Gene3D" id="3.30.70.1230">
    <property type="entry name" value="Nucleotide cyclase"/>
    <property type="match status" value="1"/>
</dbReference>
<proteinExistence type="predicted"/>
<gene>
    <name evidence="2" type="ORF">SAMN05421774_101866</name>
</gene>
<dbReference type="GO" id="GO:0004016">
    <property type="term" value="F:adenylate cyclase activity"/>
    <property type="evidence" value="ECO:0007669"/>
    <property type="project" value="UniProtKB-ARBA"/>
</dbReference>
<dbReference type="PROSITE" id="PS50125">
    <property type="entry name" value="GUANYLATE_CYCLASE_2"/>
    <property type="match status" value="1"/>
</dbReference>
<evidence type="ECO:0000313" key="3">
    <source>
        <dbReference type="Proteomes" id="UP000186141"/>
    </source>
</evidence>
<dbReference type="STRING" id="1086013.SAMN05421774_101866"/>
<dbReference type="AlphaFoldDB" id="A0A1N7L307"/>
<dbReference type="GO" id="GO:0035556">
    <property type="term" value="P:intracellular signal transduction"/>
    <property type="evidence" value="ECO:0007669"/>
    <property type="project" value="InterPro"/>
</dbReference>
<dbReference type="RefSeq" id="WP_076528987.1">
    <property type="nucleotide sequence ID" value="NZ_BMEH01000001.1"/>
</dbReference>
<dbReference type="SUPFAM" id="SSF55073">
    <property type="entry name" value="Nucleotide cyclase"/>
    <property type="match status" value="1"/>
</dbReference>
<dbReference type="EMBL" id="FTOT01000001">
    <property type="protein sequence ID" value="SIS68136.1"/>
    <property type="molecule type" value="Genomic_DNA"/>
</dbReference>
<organism evidence="2 3">
    <name type="scientific">Gemmobacter megaterium</name>
    <dbReference type="NCBI Taxonomy" id="1086013"/>
    <lineage>
        <taxon>Bacteria</taxon>
        <taxon>Pseudomonadati</taxon>
        <taxon>Pseudomonadota</taxon>
        <taxon>Alphaproteobacteria</taxon>
        <taxon>Rhodobacterales</taxon>
        <taxon>Paracoccaceae</taxon>
        <taxon>Gemmobacter</taxon>
    </lineage>
</organism>
<evidence type="ECO:0000259" key="1">
    <source>
        <dbReference type="PROSITE" id="PS50125"/>
    </source>
</evidence>
<keyword evidence="3" id="KW-1185">Reference proteome</keyword>